<reference evidence="2" key="1">
    <citation type="submission" date="2022-02" db="EMBL/GenBank/DDBJ databases">
        <title>Paenibacillus sp. MBLB1832 Whole Genome Shotgun Sequencing.</title>
        <authorList>
            <person name="Hwang C.Y."/>
            <person name="Cho E.-S."/>
            <person name="Seo M.-J."/>
        </authorList>
    </citation>
    <scope>NUCLEOTIDE SEQUENCE</scope>
    <source>
        <strain evidence="2">MBLB1832</strain>
    </source>
</reference>
<proteinExistence type="predicted"/>
<dbReference type="RefSeq" id="WP_314800174.1">
    <property type="nucleotide sequence ID" value="NZ_CP130319.1"/>
</dbReference>
<protein>
    <submittedName>
        <fullName evidence="2">DUF2524 domain-containing protein</fullName>
    </submittedName>
</protein>
<evidence type="ECO:0000256" key="1">
    <source>
        <dbReference type="SAM" id="Coils"/>
    </source>
</evidence>
<dbReference type="AlphaFoldDB" id="A0AA96LR51"/>
<feature type="coiled-coil region" evidence="1">
    <location>
        <begin position="21"/>
        <end position="48"/>
    </location>
</feature>
<name>A0AA96LR51_9BACL</name>
<evidence type="ECO:0000313" key="3">
    <source>
        <dbReference type="Proteomes" id="UP001304650"/>
    </source>
</evidence>
<keyword evidence="3" id="KW-1185">Reference proteome</keyword>
<keyword evidence="1" id="KW-0175">Coiled coil</keyword>
<organism evidence="2 3">
    <name type="scientific">Paenibacillus roseopurpureus</name>
    <dbReference type="NCBI Taxonomy" id="2918901"/>
    <lineage>
        <taxon>Bacteria</taxon>
        <taxon>Bacillati</taxon>
        <taxon>Bacillota</taxon>
        <taxon>Bacilli</taxon>
        <taxon>Bacillales</taxon>
        <taxon>Paenibacillaceae</taxon>
        <taxon>Paenibacillus</taxon>
    </lineage>
</organism>
<gene>
    <name evidence="2" type="ORF">MJB10_26300</name>
</gene>
<accession>A0AA96LR51</accession>
<evidence type="ECO:0000313" key="2">
    <source>
        <dbReference type="EMBL" id="WNR44529.1"/>
    </source>
</evidence>
<sequence length="58" mass="6690">MLNNLDSNYDCANAGSDLHELLQELEQCQGSEEDKNRLENQIRFIRNTCSITHEHTPT</sequence>
<dbReference type="EMBL" id="CP130319">
    <property type="protein sequence ID" value="WNR44529.1"/>
    <property type="molecule type" value="Genomic_DNA"/>
</dbReference>
<dbReference type="KEGG" id="proo:MJB10_26300"/>
<dbReference type="Proteomes" id="UP001304650">
    <property type="component" value="Chromosome"/>
</dbReference>